<dbReference type="RefSeq" id="WP_058151439.1">
    <property type="nucleotide sequence ID" value="NZ_FNZC01000073.1"/>
</dbReference>
<dbReference type="GO" id="GO:0006355">
    <property type="term" value="P:regulation of DNA-templated transcription"/>
    <property type="evidence" value="ECO:0007669"/>
    <property type="project" value="InterPro"/>
</dbReference>
<dbReference type="GO" id="GO:0003723">
    <property type="term" value="F:RNA binding"/>
    <property type="evidence" value="ECO:0007669"/>
    <property type="project" value="InterPro"/>
</dbReference>
<accession>A0A379PHZ8</accession>
<name>A0A379PHZ8_ECTOL</name>
<gene>
    <name evidence="1" type="primary">hfq_2</name>
    <name evidence="1" type="ORF">NCTC10692_04576</name>
</gene>
<dbReference type="InterPro" id="IPR005001">
    <property type="entry name" value="Hfq"/>
</dbReference>
<protein>
    <submittedName>
        <fullName evidence="1">RNA-binding protein Hfq</fullName>
    </submittedName>
</protein>
<reference evidence="1 2" key="1">
    <citation type="submission" date="2018-06" db="EMBL/GenBank/DDBJ databases">
        <authorList>
            <consortium name="Pathogen Informatics"/>
            <person name="Doyle S."/>
        </authorList>
    </citation>
    <scope>NUCLEOTIDE SEQUENCE [LARGE SCALE GENOMIC DNA]</scope>
    <source>
        <strain evidence="1 2">NCTC10692</strain>
    </source>
</reference>
<evidence type="ECO:0000313" key="1">
    <source>
        <dbReference type="EMBL" id="SUE72421.1"/>
    </source>
</evidence>
<dbReference type="SUPFAM" id="SSF50182">
    <property type="entry name" value="Sm-like ribonucleoproteins"/>
    <property type="match status" value="1"/>
</dbReference>
<dbReference type="AlphaFoldDB" id="A0A379PHZ8"/>
<proteinExistence type="predicted"/>
<dbReference type="Gene3D" id="2.30.30.100">
    <property type="match status" value="1"/>
</dbReference>
<sequence length="140" mass="16255">MARKAKPRKGMRFNYAIESVVDRTVREQYRFLDHCQTNRVELTIFSTSGASFNGIVHRFDRETILFGGRGKSATPRLIYKSFIAMIIPREAIGLFAEYKGLGTARCKNRKKRFLRALQELRDRQQKAGWLCHDDDNPAQE</sequence>
<dbReference type="Proteomes" id="UP000255303">
    <property type="component" value="Unassembled WGS sequence"/>
</dbReference>
<dbReference type="EMBL" id="UGUV01000003">
    <property type="protein sequence ID" value="SUE72421.1"/>
    <property type="molecule type" value="Genomic_DNA"/>
</dbReference>
<evidence type="ECO:0000313" key="2">
    <source>
        <dbReference type="Proteomes" id="UP000255303"/>
    </source>
</evidence>
<dbReference type="Pfam" id="PF17209">
    <property type="entry name" value="Hfq"/>
    <property type="match status" value="1"/>
</dbReference>
<organism evidence="1 2">
    <name type="scientific">Ectopseudomonas oleovorans</name>
    <name type="common">Pseudomonas oleovorans</name>
    <dbReference type="NCBI Taxonomy" id="301"/>
    <lineage>
        <taxon>Bacteria</taxon>
        <taxon>Pseudomonadati</taxon>
        <taxon>Pseudomonadota</taxon>
        <taxon>Gammaproteobacteria</taxon>
        <taxon>Pseudomonadales</taxon>
        <taxon>Pseudomonadaceae</taxon>
        <taxon>Ectopseudomonas</taxon>
    </lineage>
</organism>
<dbReference type="InterPro" id="IPR010920">
    <property type="entry name" value="LSM_dom_sf"/>
</dbReference>